<evidence type="ECO:0000313" key="2">
    <source>
        <dbReference type="Proteomes" id="UP000518887"/>
    </source>
</evidence>
<proteinExistence type="predicted"/>
<name>A0A7W8GAU9_9SPIR</name>
<protein>
    <submittedName>
        <fullName evidence="1">Uncharacterized protein</fullName>
    </submittedName>
</protein>
<accession>A0A7W8GAU9</accession>
<dbReference type="RefSeq" id="WP_184660527.1">
    <property type="nucleotide sequence ID" value="NZ_CP031518.1"/>
</dbReference>
<comment type="caution">
    <text evidence="1">The sequence shown here is derived from an EMBL/GenBank/DDBJ whole genome shotgun (WGS) entry which is preliminary data.</text>
</comment>
<dbReference type="EMBL" id="JACHFQ010000007">
    <property type="protein sequence ID" value="MBB5226866.1"/>
    <property type="molecule type" value="Genomic_DNA"/>
</dbReference>
<dbReference type="AlphaFoldDB" id="A0A7W8GAU9"/>
<reference evidence="1 2" key="1">
    <citation type="submission" date="2020-08" db="EMBL/GenBank/DDBJ databases">
        <title>Genomic Encyclopedia of Type Strains, Phase IV (KMG-IV): sequencing the most valuable type-strain genomes for metagenomic binning, comparative biology and taxonomic classification.</title>
        <authorList>
            <person name="Goeker M."/>
        </authorList>
    </citation>
    <scope>NUCLEOTIDE SEQUENCE [LARGE SCALE GENOMIC DNA]</scope>
    <source>
        <strain evidence="1 2">DSM 103462</strain>
    </source>
</reference>
<sequence>MEYSKLAYYAALFANDLKHIHIHAAGESMEDIRTEADTLFYKAMRDYEDFSKLAIMYNDRQILEVRQP</sequence>
<keyword evidence="2" id="KW-1185">Reference proteome</keyword>
<gene>
    <name evidence="1" type="ORF">HNP76_002254</name>
</gene>
<evidence type="ECO:0000313" key="1">
    <source>
        <dbReference type="EMBL" id="MBB5226866.1"/>
    </source>
</evidence>
<dbReference type="Proteomes" id="UP000518887">
    <property type="component" value="Unassembled WGS sequence"/>
</dbReference>
<organism evidence="1 2">
    <name type="scientific">Treponema ruminis</name>
    <dbReference type="NCBI Taxonomy" id="744515"/>
    <lineage>
        <taxon>Bacteria</taxon>
        <taxon>Pseudomonadati</taxon>
        <taxon>Spirochaetota</taxon>
        <taxon>Spirochaetia</taxon>
        <taxon>Spirochaetales</taxon>
        <taxon>Treponemataceae</taxon>
        <taxon>Treponema</taxon>
    </lineage>
</organism>